<keyword evidence="5" id="KW-0552">Olfaction</keyword>
<evidence type="ECO:0000256" key="3">
    <source>
        <dbReference type="ARBA" id="ARBA00022606"/>
    </source>
</evidence>
<name>A0A061IC26_CRIGR</name>
<feature type="transmembrane region" description="Helical" evidence="12">
    <location>
        <begin position="634"/>
        <end position="659"/>
    </location>
</feature>
<feature type="transmembrane region" description="Helical" evidence="12">
    <location>
        <begin position="247"/>
        <end position="266"/>
    </location>
</feature>
<keyword evidence="7 11" id="KW-0297">G-protein coupled receptor</keyword>
<dbReference type="PROSITE" id="PS50262">
    <property type="entry name" value="G_PROTEIN_RECEP_F1_2"/>
    <property type="match status" value="2"/>
</dbReference>
<evidence type="ECO:0000259" key="13">
    <source>
        <dbReference type="PROSITE" id="PS50262"/>
    </source>
</evidence>
<feature type="transmembrane region" description="Helical" evidence="12">
    <location>
        <begin position="97"/>
        <end position="124"/>
    </location>
</feature>
<protein>
    <submittedName>
        <fullName evidence="14">Olfactory receptor</fullName>
    </submittedName>
</protein>
<evidence type="ECO:0000256" key="10">
    <source>
        <dbReference type="ARBA" id="ARBA00023224"/>
    </source>
</evidence>
<evidence type="ECO:0000256" key="7">
    <source>
        <dbReference type="ARBA" id="ARBA00023040"/>
    </source>
</evidence>
<dbReference type="GO" id="GO:0004984">
    <property type="term" value="F:olfactory receptor activity"/>
    <property type="evidence" value="ECO:0007669"/>
    <property type="project" value="InterPro"/>
</dbReference>
<dbReference type="GO" id="GO:0004930">
    <property type="term" value="F:G protein-coupled receptor activity"/>
    <property type="evidence" value="ECO:0007669"/>
    <property type="project" value="UniProtKB-KW"/>
</dbReference>
<dbReference type="GO" id="GO:0005886">
    <property type="term" value="C:plasma membrane"/>
    <property type="evidence" value="ECO:0007669"/>
    <property type="project" value="UniProtKB-SubCell"/>
</dbReference>
<feature type="transmembrane region" description="Helical" evidence="12">
    <location>
        <begin position="846"/>
        <end position="865"/>
    </location>
</feature>
<feature type="transmembrane region" description="Helical" evidence="12">
    <location>
        <begin position="665"/>
        <end position="693"/>
    </location>
</feature>
<feature type="domain" description="G-protein coupled receptors family 1 profile" evidence="13">
    <location>
        <begin position="614"/>
        <end position="863"/>
    </location>
</feature>
<feature type="transmembrane region" description="Helical" evidence="12">
    <location>
        <begin position="575"/>
        <end position="594"/>
    </location>
</feature>
<dbReference type="CDD" id="cd15419">
    <property type="entry name" value="7tmA_OR9K2-like"/>
    <property type="match status" value="2"/>
</dbReference>
<feature type="transmembrane region" description="Helical" evidence="12">
    <location>
        <begin position="407"/>
        <end position="431"/>
    </location>
</feature>
<feature type="transmembrane region" description="Helical" evidence="12">
    <location>
        <begin position="815"/>
        <end position="834"/>
    </location>
</feature>
<proteinExistence type="inferred from homology"/>
<feature type="domain" description="G-protein coupled receptors family 1 profile" evidence="13">
    <location>
        <begin position="48"/>
        <end position="295"/>
    </location>
</feature>
<sequence length="896" mass="97031">MATPIHRNGSLSAVSLQGFVLVGFGGGAETQALLFAVFLALYMVTVLGNLTMIVLITLDARLHSPMYFFLKNLSFVDLCYSSVIGPKAMANIYSSKVIGVAGCAAQLFFFSFLGTTEALLLAVMAYDRFVAICSPLHYPVTMTPTVCACLVLAAYGGGCLNSIVETSLTFQLPFCSSNRIDHFFCDVPPLLQLACANTSVNELVMFAICGFILMGATLVILISYGYIAMTILGMHSGSRHKVFSTCGSHLTAVSLFYGTGIAIYGQPGGVASKEQGKVISIFYTLVIPMLNPLIYSLRNKDVKDALQRLGQRHCLSSSITLYSRKSKVSWGQDAVRTHAPVDPRGGGGVPAITEDSVFLIGHQRPRVPALPDAENPPKQSEANIHCSSERDLTGTKLACGSTALNELFLFGLCGFIIVSTSLAVLVSYGYITVTILRMHSGSGRHKVFSTCGSHMTAVSLFYGTVFVMYAQPGAVASMAQGKVISVFYTLVIPMLNPLIYSLRNKDVKDALQRLGQRHSLVKKGGKPHLLIWTEIRAATELLHKGQHVTSKFLQPMEHPTTLLSPLMATPIHRNGSLSAVSLQGFVLVGFGGGAETQALLFAAFLALYVVTVLGNLTMIVVITLDARLHSPMYFFLRNLSFIDLCLSSVIVPNALANVFSSSKVISFAACATQFFLFSLLATTEAILLAVMAYDRFMAICSPLRYPVTMCPMTCARLVLGTYCVGCLNSIVQTSLTFQLPFCSSNHIDFFFCDVPPLLQLVCADTTLNELVMFGICGFIIVGAVLAVIVSYGYITVTILRMHSGSGRHKVFSTCGSHLTAVSLFYGTGFAIYGQPGGVASMDQGKVVSTFYTLVIPMFNPLIYSFRNKDVKDALRRLGQRHSLVKKSAWCRHQELC</sequence>
<dbReference type="EMBL" id="KE669527">
    <property type="protein sequence ID" value="ERE82747.1"/>
    <property type="molecule type" value="Genomic_DNA"/>
</dbReference>
<dbReference type="PANTHER" id="PTHR48018">
    <property type="entry name" value="OLFACTORY RECEPTOR"/>
    <property type="match status" value="1"/>
</dbReference>
<dbReference type="PRINTS" id="PR00245">
    <property type="entry name" value="OLFACTORYR"/>
</dbReference>
<evidence type="ECO:0000256" key="11">
    <source>
        <dbReference type="RuleBase" id="RU000688"/>
    </source>
</evidence>
<feature type="transmembrane region" description="Helical" evidence="12">
    <location>
        <begin position="203"/>
        <end position="227"/>
    </location>
</feature>
<keyword evidence="4 11" id="KW-0812">Transmembrane</keyword>
<keyword evidence="8 12" id="KW-0472">Membrane</keyword>
<keyword evidence="10 11" id="KW-0807">Transducer</keyword>
<comment type="similarity">
    <text evidence="11">Belongs to the G-protein coupled receptor 1 family.</text>
</comment>
<dbReference type="InterPro" id="IPR017452">
    <property type="entry name" value="GPCR_Rhodpsn_7TM"/>
</dbReference>
<organism evidence="14 15">
    <name type="scientific">Cricetulus griseus</name>
    <name type="common">Chinese hamster</name>
    <name type="synonym">Cricetulus barabensis griseus</name>
    <dbReference type="NCBI Taxonomy" id="10029"/>
    <lineage>
        <taxon>Eukaryota</taxon>
        <taxon>Metazoa</taxon>
        <taxon>Chordata</taxon>
        <taxon>Craniata</taxon>
        <taxon>Vertebrata</taxon>
        <taxon>Euteleostomi</taxon>
        <taxon>Mammalia</taxon>
        <taxon>Eutheria</taxon>
        <taxon>Euarchontoglires</taxon>
        <taxon>Glires</taxon>
        <taxon>Rodentia</taxon>
        <taxon>Myomorpha</taxon>
        <taxon>Muroidea</taxon>
        <taxon>Cricetidae</taxon>
        <taxon>Cricetinae</taxon>
        <taxon>Cricetulus</taxon>
    </lineage>
</organism>
<feature type="transmembrane region" description="Helical" evidence="12">
    <location>
        <begin position="600"/>
        <end position="622"/>
    </location>
</feature>
<evidence type="ECO:0000256" key="2">
    <source>
        <dbReference type="ARBA" id="ARBA00022475"/>
    </source>
</evidence>
<evidence type="ECO:0000256" key="8">
    <source>
        <dbReference type="ARBA" id="ARBA00023136"/>
    </source>
</evidence>
<feature type="transmembrane region" description="Helical" evidence="12">
    <location>
        <begin position="136"/>
        <end position="155"/>
    </location>
</feature>
<evidence type="ECO:0000256" key="12">
    <source>
        <dbReference type="SAM" id="Phobius"/>
    </source>
</evidence>
<feature type="transmembrane region" description="Helical" evidence="12">
    <location>
        <begin position="452"/>
        <end position="471"/>
    </location>
</feature>
<reference evidence="15" key="1">
    <citation type="journal article" date="2013" name="Nat. Biotechnol.">
        <title>Chinese hamster genome sequenced from sorted chromosomes.</title>
        <authorList>
            <person name="Brinkrolf K."/>
            <person name="Rupp O."/>
            <person name="Laux H."/>
            <person name="Kollin F."/>
            <person name="Ernst W."/>
            <person name="Linke B."/>
            <person name="Kofler R."/>
            <person name="Romand S."/>
            <person name="Hesse F."/>
            <person name="Budach W.E."/>
            <person name="Galosy S."/>
            <person name="Muller D."/>
            <person name="Noll T."/>
            <person name="Wienberg J."/>
            <person name="Jostock T."/>
            <person name="Leonard M."/>
            <person name="Grillari J."/>
            <person name="Tauch A."/>
            <person name="Goesmann A."/>
            <person name="Helk B."/>
            <person name="Mott J.E."/>
            <person name="Puhler A."/>
            <person name="Borth N."/>
        </authorList>
    </citation>
    <scope>NUCLEOTIDE SEQUENCE [LARGE SCALE GENOMIC DNA]</scope>
    <source>
        <strain evidence="15">17A/GY</strain>
    </source>
</reference>
<dbReference type="InterPro" id="IPR000725">
    <property type="entry name" value="Olfact_rcpt"/>
</dbReference>
<evidence type="ECO:0000313" key="14">
    <source>
        <dbReference type="EMBL" id="ERE82747.1"/>
    </source>
</evidence>
<keyword evidence="9 11" id="KW-0675">Receptor</keyword>
<comment type="subcellular location">
    <subcellularLocation>
        <location evidence="1">Cell membrane</location>
        <topology evidence="1">Multi-pass membrane protein</topology>
    </subcellularLocation>
</comment>
<evidence type="ECO:0000256" key="9">
    <source>
        <dbReference type="ARBA" id="ARBA00023170"/>
    </source>
</evidence>
<feature type="transmembrane region" description="Helical" evidence="12">
    <location>
        <begin position="37"/>
        <end position="58"/>
    </location>
</feature>
<evidence type="ECO:0000256" key="1">
    <source>
        <dbReference type="ARBA" id="ARBA00004651"/>
    </source>
</evidence>
<feature type="transmembrane region" description="Helical" evidence="12">
    <location>
        <begin position="770"/>
        <end position="794"/>
    </location>
</feature>
<evidence type="ECO:0000256" key="6">
    <source>
        <dbReference type="ARBA" id="ARBA00022989"/>
    </source>
</evidence>
<dbReference type="PRINTS" id="PR00237">
    <property type="entry name" value="GPCRRHODOPSN"/>
</dbReference>
<dbReference type="SUPFAM" id="SSF81321">
    <property type="entry name" value="Family A G protein-coupled receptor-like"/>
    <property type="match status" value="3"/>
</dbReference>
<accession>A0A061IC26</accession>
<feature type="transmembrane region" description="Helical" evidence="12">
    <location>
        <begin position="714"/>
        <end position="731"/>
    </location>
</feature>
<keyword evidence="6 12" id="KW-1133">Transmembrane helix</keyword>
<evidence type="ECO:0000313" key="15">
    <source>
        <dbReference type="Proteomes" id="UP000030759"/>
    </source>
</evidence>
<dbReference type="Proteomes" id="UP000030759">
    <property type="component" value="Unassembled WGS sequence"/>
</dbReference>
<dbReference type="InterPro" id="IPR000276">
    <property type="entry name" value="GPCR_Rhodpsn"/>
</dbReference>
<dbReference type="PROSITE" id="PS00237">
    <property type="entry name" value="G_PROTEIN_RECEP_F1_1"/>
    <property type="match status" value="2"/>
</dbReference>
<dbReference type="Pfam" id="PF13853">
    <property type="entry name" value="7tm_4"/>
    <property type="match status" value="3"/>
</dbReference>
<dbReference type="AlphaFoldDB" id="A0A061IC26"/>
<evidence type="ECO:0000256" key="5">
    <source>
        <dbReference type="ARBA" id="ARBA00022725"/>
    </source>
</evidence>
<keyword evidence="3" id="KW-0716">Sensory transduction</keyword>
<dbReference type="FunFam" id="1.20.1070.10:FF:000003">
    <property type="entry name" value="Olfactory receptor"/>
    <property type="match status" value="2"/>
</dbReference>
<keyword evidence="2" id="KW-1003">Cell membrane</keyword>
<evidence type="ECO:0000256" key="4">
    <source>
        <dbReference type="ARBA" id="ARBA00022692"/>
    </source>
</evidence>
<feature type="transmembrane region" description="Helical" evidence="12">
    <location>
        <begin position="278"/>
        <end position="297"/>
    </location>
</feature>
<gene>
    <name evidence="14" type="ORF">H671_2g7219</name>
</gene>
<feature type="transmembrane region" description="Helical" evidence="12">
    <location>
        <begin position="483"/>
        <end position="502"/>
    </location>
</feature>
<dbReference type="Gene3D" id="1.20.1070.10">
    <property type="entry name" value="Rhodopsin 7-helix transmembrane proteins"/>
    <property type="match status" value="3"/>
</dbReference>